<keyword evidence="5" id="KW-0325">Glycoprotein</keyword>
<keyword evidence="2" id="KW-1003">Cell membrane</keyword>
<dbReference type="Proteomes" id="UP000195570">
    <property type="component" value="Unassembled WGS sequence"/>
</dbReference>
<dbReference type="RefSeq" id="XP_067083521.1">
    <property type="nucleotide sequence ID" value="XM_067227420.1"/>
</dbReference>
<dbReference type="GeneID" id="92380858"/>
<evidence type="ECO:0000313" key="11">
    <source>
        <dbReference type="Proteomes" id="UP000195570"/>
    </source>
</evidence>
<name>A0A1G4IKN9_TRYEQ</name>
<evidence type="ECO:0000256" key="8">
    <source>
        <dbReference type="SAM" id="SignalP"/>
    </source>
</evidence>
<dbReference type="Pfam" id="PF00913">
    <property type="entry name" value="Trypan_glycop"/>
    <property type="match status" value="1"/>
</dbReference>
<organism evidence="10 11">
    <name type="scientific">Trypanosoma equiperdum</name>
    <dbReference type="NCBI Taxonomy" id="5694"/>
    <lineage>
        <taxon>Eukaryota</taxon>
        <taxon>Discoba</taxon>
        <taxon>Euglenozoa</taxon>
        <taxon>Kinetoplastea</taxon>
        <taxon>Metakinetoplastina</taxon>
        <taxon>Trypanosomatida</taxon>
        <taxon>Trypanosomatidae</taxon>
        <taxon>Trypanosoma</taxon>
    </lineage>
</organism>
<dbReference type="GO" id="GO:0098552">
    <property type="term" value="C:side of membrane"/>
    <property type="evidence" value="ECO:0007669"/>
    <property type="project" value="UniProtKB-KW"/>
</dbReference>
<dbReference type="Gene3D" id="3.90.150.10">
    <property type="entry name" value="Variant Surface Glycoprotein, subunit A domain 1"/>
    <property type="match status" value="1"/>
</dbReference>
<keyword evidence="4" id="KW-0472">Membrane</keyword>
<accession>A0A1G4IKN9</accession>
<feature type="domain" description="Trypanosome variant surface glycoprotein A-type N-terminal" evidence="9">
    <location>
        <begin position="14"/>
        <end position="280"/>
    </location>
</feature>
<dbReference type="GO" id="GO:0042783">
    <property type="term" value="P:symbiont-mediated evasion of host immune response"/>
    <property type="evidence" value="ECO:0007669"/>
    <property type="project" value="InterPro"/>
</dbReference>
<evidence type="ECO:0000256" key="3">
    <source>
        <dbReference type="ARBA" id="ARBA00022622"/>
    </source>
</evidence>
<feature type="region of interest" description="Disordered" evidence="7">
    <location>
        <begin position="239"/>
        <end position="258"/>
    </location>
</feature>
<evidence type="ECO:0000256" key="4">
    <source>
        <dbReference type="ARBA" id="ARBA00023136"/>
    </source>
</evidence>
<reference evidence="10" key="1">
    <citation type="submission" date="2016-09" db="EMBL/GenBank/DDBJ databases">
        <authorList>
            <person name="Hebert L."/>
            <person name="Moumen B."/>
        </authorList>
    </citation>
    <scope>NUCLEOTIDE SEQUENCE [LARGE SCALE GENOMIC DNA]</scope>
    <source>
        <strain evidence="10">OVI</strain>
    </source>
</reference>
<evidence type="ECO:0000256" key="6">
    <source>
        <dbReference type="ARBA" id="ARBA00023288"/>
    </source>
</evidence>
<evidence type="ECO:0000256" key="2">
    <source>
        <dbReference type="ARBA" id="ARBA00022475"/>
    </source>
</evidence>
<feature type="compositionally biased region" description="Polar residues" evidence="7">
    <location>
        <begin position="239"/>
        <end position="253"/>
    </location>
</feature>
<comment type="subcellular location">
    <subcellularLocation>
        <location evidence="1">Cell membrane</location>
        <topology evidence="1">Lipid-anchor</topology>
        <topology evidence="1">GPI-anchor</topology>
    </subcellularLocation>
</comment>
<comment type="caution">
    <text evidence="10">The sequence shown here is derived from an EMBL/GenBank/DDBJ whole genome shotgun (WGS) entry which is preliminary data.</text>
</comment>
<evidence type="ECO:0000259" key="9">
    <source>
        <dbReference type="Pfam" id="PF00913"/>
    </source>
</evidence>
<proteinExistence type="predicted"/>
<protein>
    <submittedName>
        <fullName evidence="10">Trypanosome variant surface glycoprotein (A-type), putative</fullName>
    </submittedName>
</protein>
<keyword evidence="11" id="KW-1185">Reference proteome</keyword>
<keyword evidence="8" id="KW-0732">Signal</keyword>
<sequence>MSGQADTATRLFAFLAAVAYGAEATKLAVQTTELQAACKLAGELKKAAADLAIKVSTKAAQAQQLNELAADVLAIAFNQDGGQNTKLKLAAELARQESNKAQKALATHAKNAVLTAAKAGTAAGRIDDIAAAMLKADAAGSSQCVAKTATALQDSINQVSLDGCTSGNKHQLTLPDDGSVTAAPDIAGAFKGISSAASTTNNNANTCNLLHKGANGGFGQPTTAIKLLGGLLEQSNDANTAPSWKGGQSNYDSSGEPYKQIHDDYTALAVDLGTTTSTTKACSP</sequence>
<dbReference type="VEuPathDB" id="TriTrypDB:TEOVI_000692400"/>
<dbReference type="SUPFAM" id="SSF58087">
    <property type="entry name" value="Variant surface glycoprotein (N-terminal domain)"/>
    <property type="match status" value="1"/>
</dbReference>
<gene>
    <name evidence="10" type="ORF">TEOVI_000692400</name>
</gene>
<evidence type="ECO:0000256" key="5">
    <source>
        <dbReference type="ARBA" id="ARBA00023180"/>
    </source>
</evidence>
<evidence type="ECO:0000256" key="7">
    <source>
        <dbReference type="SAM" id="MobiDB-lite"/>
    </source>
</evidence>
<evidence type="ECO:0000256" key="1">
    <source>
        <dbReference type="ARBA" id="ARBA00004609"/>
    </source>
</evidence>
<dbReference type="InterPro" id="IPR001812">
    <property type="entry name" value="Trypano_VSG_A_N_dom"/>
</dbReference>
<keyword evidence="3" id="KW-0336">GPI-anchor</keyword>
<feature type="chain" id="PRO_5009235588" evidence="8">
    <location>
        <begin position="25"/>
        <end position="284"/>
    </location>
</feature>
<feature type="signal peptide" evidence="8">
    <location>
        <begin position="1"/>
        <end position="24"/>
    </location>
</feature>
<dbReference type="GO" id="GO:0005886">
    <property type="term" value="C:plasma membrane"/>
    <property type="evidence" value="ECO:0007669"/>
    <property type="project" value="UniProtKB-SubCell"/>
</dbReference>
<evidence type="ECO:0000313" key="10">
    <source>
        <dbReference type="EMBL" id="SCU73111.1"/>
    </source>
</evidence>
<dbReference type="EMBL" id="CZPT02001996">
    <property type="protein sequence ID" value="SCU73111.1"/>
    <property type="molecule type" value="Genomic_DNA"/>
</dbReference>
<keyword evidence="6" id="KW-0449">Lipoprotein</keyword>
<dbReference type="AlphaFoldDB" id="A0A1G4IKN9"/>